<evidence type="ECO:0000313" key="11">
    <source>
        <dbReference type="EMBL" id="CAI5776226.1"/>
    </source>
</evidence>
<keyword evidence="7" id="KW-0175">Coiled coil</keyword>
<protein>
    <submittedName>
        <fullName evidence="11">Myomegalin-like isoform X2</fullName>
    </submittedName>
</protein>
<sequence>MSACQGFLKYLLEVKKEMELHSAPELSSSPRAEGQLTPRALSSSQCLHRHPRPCGCSPFLWASPLFSASQCYCSKRGERRFPPHGSLTMSNGYRTLSQHLNDLKKENFSLKLRIYFLEERMQQKYEASGEDVHRRNIELKVEVESLKQELQEKQQSLDQARAAAGNLGSQNEAKISRQQQNEHAYEILEKKIHLLQEEAQSAKTKAERMTTMAEVEKDRCLKLTKELMKFTKLQDETRKSQAVLETYSAMLAEKNKKIEELAWNLRDKEQLLEQLSTEKQNLLQRLQEHEEMKVQYLFEDQQQLTPSNLSQGKQASELNNVELLEKISCLDATNKQLQEKLNEMDFELKSVQHTSQRQDHKIQTLNETLKSKEKESEELYRVIEGQNETIAKLQDTLHKTQLGQLQIPGGSSMLQQTQPGALLEVENTLFFTQLEVQQLKTAQQKKDLQLAEARKTSCLVETWLQEEQQQKEAAWKHNQELRCALQQVRTELQNKNWQCCTLERERWSEMQKQELKLKHLKHRLACREQLLQESKELIQYHQSLDKSPTSADNMVKKLQQRIKDRDAILERAVDEKFCVLEDKEQELQQLRLAVKEREHDLEELRRVLSHNEATIQGMESLLKAKGLELEQLLTSYQNLRWLKEEVEAKSLKWQAEQEGTIRQLQAALHDRNKKVEALSAKLLCKLGPGQRELVEELYLCLQQKEQIIEELLSDKSRQTVEQMAELQELLQAVHTREQQSCISSEKMARALIERSCELQDLRQQLQGQLSQEKMEASTAHLLQKDDSEALRQESSSKSPTPMTSKNGDGHFNVEKGAWKATAGLEEELTGAKEQLELLTQKEKESRLELAALQSVLVSQEEELQVQASDVESLTRSIQIKEELIKDLQMQLVDPEEMPVVERLSQEVLMLQEKVAKMEQQGQEVAENRRLQLLQVLEGLAAEKNQLNETLKAEKQLYSTLVKFQAHPDSLASSQREQTLQVELDRVQAIRGQLEEALGRSLAHLSRLESLDGIGGPVAEEDAEDASTEFTDSIEEEAQRTTRQQHAKEGADGNFVGQSSFPAPSLEREKSLQAQLLSAKSETQQLREQKKKLEGELQHLKGQIEEAGFSSMSQLRKALLSLCLENAELKEQVGEAMLSEGWENEDEKEEQEDLKLEVRKLQEKLHSSEMVIGLLKEQLTLSSQAGGSIFQQQVAAGVTQESEQLQVALQGSLKGAPHDSAPQRHCPRPQSVDTSLKETQVWEVRLGSNSWQQLRQPVHLLPSELPQCKKQCHRLRGKLLVSEATVLAQVAQLEQYRALLSEPTVQQDTKQIQVDLQDLGYETCGKSENEADREEATSPECEEHDMFHEELKPRKNMLGSPPSPCDDAAILRQQVRDLQLQLQSSHRVIQNLQSRVRSISATSDYGSGGERPLQQKPGYALGSSPSHSMTEEDEGWYSNSLGSFCPASLQPSRDLARLIQRVSLLEAHLGESKPKWLLAEELKPAASMGKYNSLVQAQARELSHLRQVIREGRGVCHLLKQHFQDTIKSFEELLRGTDFDYFLGQSFREQLAQGSQWAERLASKLNRRNDLKMEDKSSHELLTLRLSKELQEKEQTIQSLQAKLHLRSVTPSSSRTISESPRSGSSTSFLSDGLDGCSDMDEGSECVFCQEDPSENQPHSLRNKDCYSSKSSVQPSPPPAAATSPAAPAEPIPRNLLLSPSQATQQPCRGFHPDSLSKPAGLVSFASRPCSFLPLGPSPPAPAPLLGCCRAPVFSLAEAQQELQMLQNQLGESVQLPALPPVKSGSPAGCLSTGFPAVSSKPCLQACPHVDQLLPMQNSAEWNRKSEGWVGESNPPCCMHLNFREPQERCVSGILPSCSLATLSSQKLSAGGLLEEHLSEIQILRQRLEESISANDHLREQLEKRLSLVPKSHELEQLQEALLASHSKLHDGEMELHQQRAEQQRLQEEIRGKQQDFVHLQEEFLALQKNNSRLQHRVALLQQQCEQNQLHFQTLQAELQVYKLLCGPQLKVASGTQKQEKPVLLNDISSQGSHVISHLKDYSTLKKQILEGKTLIHKMASLLHPGQELQQSKIFCQERIRQLLANMSSLHQILEKSASLLATFWRATLPGPHISAQEPSRKEEIQELRARLAEPESRLRTAGHGKESMESVLLSHLTRTYDVLRKARMNLEGISPQPLPSCDHVLA</sequence>
<organism evidence="11 12">
    <name type="scientific">Podarcis lilfordi</name>
    <name type="common">Lilford's wall lizard</name>
    <dbReference type="NCBI Taxonomy" id="74358"/>
    <lineage>
        <taxon>Eukaryota</taxon>
        <taxon>Metazoa</taxon>
        <taxon>Chordata</taxon>
        <taxon>Craniata</taxon>
        <taxon>Vertebrata</taxon>
        <taxon>Euteleostomi</taxon>
        <taxon>Lepidosauria</taxon>
        <taxon>Squamata</taxon>
        <taxon>Bifurcata</taxon>
        <taxon>Unidentata</taxon>
        <taxon>Episquamata</taxon>
        <taxon>Laterata</taxon>
        <taxon>Lacertibaenia</taxon>
        <taxon>Lacertidae</taxon>
        <taxon>Podarcis</taxon>
    </lineage>
</organism>
<evidence type="ECO:0000256" key="5">
    <source>
        <dbReference type="ARBA" id="ARBA00023034"/>
    </source>
</evidence>
<feature type="domain" description="Centrosomin N-terminal motif 1" evidence="9">
    <location>
        <begin position="96"/>
        <end position="162"/>
    </location>
</feature>
<keyword evidence="3" id="KW-0963">Cytoplasm</keyword>
<feature type="compositionally biased region" description="Low complexity" evidence="8">
    <location>
        <begin position="795"/>
        <end position="805"/>
    </location>
</feature>
<evidence type="ECO:0000313" key="12">
    <source>
        <dbReference type="Proteomes" id="UP001178461"/>
    </source>
</evidence>
<evidence type="ECO:0000256" key="2">
    <source>
        <dbReference type="ARBA" id="ARBA00004555"/>
    </source>
</evidence>
<feature type="coiled-coil region" evidence="7">
    <location>
        <begin position="251"/>
        <end position="292"/>
    </location>
</feature>
<feature type="region of interest" description="Disordered" evidence="8">
    <location>
        <begin position="1400"/>
        <end position="1433"/>
    </location>
</feature>
<dbReference type="EMBL" id="OX395131">
    <property type="protein sequence ID" value="CAI5776226.1"/>
    <property type="molecule type" value="Genomic_DNA"/>
</dbReference>
<dbReference type="GO" id="GO:0007098">
    <property type="term" value="P:centrosome cycle"/>
    <property type="evidence" value="ECO:0007669"/>
    <property type="project" value="TreeGrafter"/>
</dbReference>
<evidence type="ECO:0000256" key="6">
    <source>
        <dbReference type="ARBA" id="ARBA00023212"/>
    </source>
</evidence>
<dbReference type="Proteomes" id="UP001178461">
    <property type="component" value="Chromosome 6"/>
</dbReference>
<dbReference type="PANTHER" id="PTHR46501">
    <property type="entry name" value="MYOMEGALIN"/>
    <property type="match status" value="1"/>
</dbReference>
<feature type="coiled-coil region" evidence="7">
    <location>
        <begin position="320"/>
        <end position="382"/>
    </location>
</feature>
<dbReference type="InterPro" id="IPR056273">
    <property type="entry name" value="CDK5RAP2_MYOME_CC"/>
</dbReference>
<evidence type="ECO:0000259" key="10">
    <source>
        <dbReference type="Pfam" id="PF23246"/>
    </source>
</evidence>
<keyword evidence="4" id="KW-0597">Phosphoprotein</keyword>
<keyword evidence="12" id="KW-1185">Reference proteome</keyword>
<feature type="region of interest" description="Disordered" evidence="8">
    <location>
        <begin position="1607"/>
        <end position="1633"/>
    </location>
</feature>
<feature type="region of interest" description="Disordered" evidence="8">
    <location>
        <begin position="1648"/>
        <end position="1693"/>
    </location>
</feature>
<feature type="coiled-coil region" evidence="7">
    <location>
        <begin position="821"/>
        <end position="956"/>
    </location>
</feature>
<dbReference type="InterPro" id="IPR052593">
    <property type="entry name" value="MT-associated_AKAP9-binding"/>
</dbReference>
<comment type="subcellular location">
    <subcellularLocation>
        <location evidence="1">Cytoplasm</location>
        <location evidence="1">Cytoskeleton</location>
    </subcellularLocation>
    <subcellularLocation>
        <location evidence="2">Golgi apparatus</location>
    </subcellularLocation>
</comment>
<feature type="compositionally biased region" description="Low complexity" evidence="8">
    <location>
        <begin position="1607"/>
        <end position="1627"/>
    </location>
</feature>
<evidence type="ECO:0000256" key="3">
    <source>
        <dbReference type="ARBA" id="ARBA00022490"/>
    </source>
</evidence>
<keyword evidence="5" id="KW-0333">Golgi apparatus</keyword>
<accession>A0AA35KDC4</accession>
<feature type="compositionally biased region" description="Basic and acidic residues" evidence="8">
    <location>
        <begin position="782"/>
        <end position="791"/>
    </location>
</feature>
<dbReference type="GO" id="GO:0005813">
    <property type="term" value="C:centrosome"/>
    <property type="evidence" value="ECO:0007669"/>
    <property type="project" value="TreeGrafter"/>
</dbReference>
<feature type="domain" description="CDK5 regulatory subunit-associated protein 2/Myomegalin coiled coil" evidence="10">
    <location>
        <begin position="887"/>
        <end position="1012"/>
    </location>
</feature>
<reference evidence="11" key="1">
    <citation type="submission" date="2022-12" db="EMBL/GenBank/DDBJ databases">
        <authorList>
            <person name="Alioto T."/>
            <person name="Alioto T."/>
            <person name="Gomez Garrido J."/>
        </authorList>
    </citation>
    <scope>NUCLEOTIDE SEQUENCE</scope>
</reference>
<gene>
    <name evidence="11" type="ORF">PODLI_1B009541</name>
</gene>
<evidence type="ECO:0000256" key="4">
    <source>
        <dbReference type="ARBA" id="ARBA00022553"/>
    </source>
</evidence>
<feature type="region of interest" description="Disordered" evidence="8">
    <location>
        <begin position="769"/>
        <end position="812"/>
    </location>
</feature>
<name>A0AA35KDC4_9SAUR</name>
<evidence type="ECO:0000256" key="8">
    <source>
        <dbReference type="SAM" id="MobiDB-lite"/>
    </source>
</evidence>
<feature type="region of interest" description="Disordered" evidence="8">
    <location>
        <begin position="1036"/>
        <end position="1069"/>
    </location>
</feature>
<evidence type="ECO:0000256" key="1">
    <source>
        <dbReference type="ARBA" id="ARBA00004245"/>
    </source>
</evidence>
<evidence type="ECO:0000259" key="9">
    <source>
        <dbReference type="Pfam" id="PF07989"/>
    </source>
</evidence>
<dbReference type="GO" id="GO:1903358">
    <property type="term" value="P:regulation of Golgi organization"/>
    <property type="evidence" value="ECO:0007669"/>
    <property type="project" value="TreeGrafter"/>
</dbReference>
<dbReference type="Pfam" id="PF07989">
    <property type="entry name" value="Cnn_1N"/>
    <property type="match status" value="1"/>
</dbReference>
<feature type="region of interest" description="Disordered" evidence="8">
    <location>
        <begin position="1213"/>
        <end position="1233"/>
    </location>
</feature>
<feature type="compositionally biased region" description="Low complexity" evidence="8">
    <location>
        <begin position="1680"/>
        <end position="1692"/>
    </location>
</feature>
<dbReference type="Pfam" id="PF23246">
    <property type="entry name" value="CC_CDK5RAP2"/>
    <property type="match status" value="1"/>
</dbReference>
<proteinExistence type="predicted"/>
<evidence type="ECO:0000256" key="7">
    <source>
        <dbReference type="SAM" id="Coils"/>
    </source>
</evidence>
<dbReference type="GO" id="GO:0090063">
    <property type="term" value="P:positive regulation of microtubule nucleation"/>
    <property type="evidence" value="ECO:0007669"/>
    <property type="project" value="TreeGrafter"/>
</dbReference>
<dbReference type="GO" id="GO:0005794">
    <property type="term" value="C:Golgi apparatus"/>
    <property type="evidence" value="ECO:0007669"/>
    <property type="project" value="UniProtKB-SubCell"/>
</dbReference>
<feature type="coiled-coil region" evidence="7">
    <location>
        <begin position="555"/>
        <end position="681"/>
    </location>
</feature>
<dbReference type="InterPro" id="IPR012943">
    <property type="entry name" value="Cnn_1N"/>
</dbReference>
<feature type="coiled-coil region" evidence="7">
    <location>
        <begin position="136"/>
        <end position="212"/>
    </location>
</feature>
<feature type="coiled-coil region" evidence="7">
    <location>
        <begin position="1928"/>
        <end position="1983"/>
    </location>
</feature>
<feature type="coiled-coil region" evidence="7">
    <location>
        <begin position="1873"/>
        <end position="1904"/>
    </location>
</feature>
<dbReference type="GO" id="GO:0060090">
    <property type="term" value="F:molecular adaptor activity"/>
    <property type="evidence" value="ECO:0007669"/>
    <property type="project" value="TreeGrafter"/>
</dbReference>
<dbReference type="PANTHER" id="PTHR46501:SF2">
    <property type="entry name" value="MYOMEGALIN"/>
    <property type="match status" value="1"/>
</dbReference>
<keyword evidence="6" id="KW-0206">Cytoskeleton</keyword>